<reference evidence="2 3" key="1">
    <citation type="submission" date="2016-10" db="EMBL/GenBank/DDBJ databases">
        <authorList>
            <person name="de Groot N.N."/>
        </authorList>
    </citation>
    <scope>NUCLEOTIDE SEQUENCE [LARGE SCALE GENOMIC DNA]</scope>
    <source>
        <strain evidence="2 3">DSM 16859</strain>
    </source>
</reference>
<organism evidence="2 3">
    <name type="scientific">Propionibacterium cyclohexanicum</name>
    <dbReference type="NCBI Taxonomy" id="64702"/>
    <lineage>
        <taxon>Bacteria</taxon>
        <taxon>Bacillati</taxon>
        <taxon>Actinomycetota</taxon>
        <taxon>Actinomycetes</taxon>
        <taxon>Propionibacteriales</taxon>
        <taxon>Propionibacteriaceae</taxon>
        <taxon>Propionibacterium</taxon>
    </lineage>
</organism>
<evidence type="ECO:0000313" key="3">
    <source>
        <dbReference type="Proteomes" id="UP000198815"/>
    </source>
</evidence>
<dbReference type="PANTHER" id="PTHR33164">
    <property type="entry name" value="TRANSCRIPTIONAL REGULATOR, MARR FAMILY"/>
    <property type="match status" value="1"/>
</dbReference>
<evidence type="ECO:0000313" key="2">
    <source>
        <dbReference type="EMBL" id="SES02109.1"/>
    </source>
</evidence>
<dbReference type="PROSITE" id="PS50995">
    <property type="entry name" value="HTH_MARR_2"/>
    <property type="match status" value="1"/>
</dbReference>
<dbReference type="STRING" id="64702.SAMN05443377_13124"/>
<dbReference type="PANTHER" id="PTHR33164:SF43">
    <property type="entry name" value="HTH-TYPE TRANSCRIPTIONAL REPRESSOR YETL"/>
    <property type="match status" value="1"/>
</dbReference>
<name>A0A1H9TYB0_9ACTN</name>
<dbReference type="SUPFAM" id="SSF46785">
    <property type="entry name" value="Winged helix' DNA-binding domain"/>
    <property type="match status" value="1"/>
</dbReference>
<evidence type="ECO:0000259" key="1">
    <source>
        <dbReference type="PROSITE" id="PS50995"/>
    </source>
</evidence>
<dbReference type="PRINTS" id="PR00598">
    <property type="entry name" value="HTHMARR"/>
</dbReference>
<dbReference type="Proteomes" id="UP000198815">
    <property type="component" value="Unassembled WGS sequence"/>
</dbReference>
<dbReference type="SMART" id="SM00347">
    <property type="entry name" value="HTH_MARR"/>
    <property type="match status" value="1"/>
</dbReference>
<dbReference type="InterPro" id="IPR036388">
    <property type="entry name" value="WH-like_DNA-bd_sf"/>
</dbReference>
<dbReference type="GO" id="GO:0006950">
    <property type="term" value="P:response to stress"/>
    <property type="evidence" value="ECO:0007669"/>
    <property type="project" value="TreeGrafter"/>
</dbReference>
<dbReference type="OrthoDB" id="9806864at2"/>
<gene>
    <name evidence="2" type="ORF">SAMN05443377_13124</name>
</gene>
<proteinExistence type="predicted"/>
<dbReference type="InterPro" id="IPR000835">
    <property type="entry name" value="HTH_MarR-typ"/>
</dbReference>
<dbReference type="AlphaFoldDB" id="A0A1H9TYB0"/>
<dbReference type="Pfam" id="PF12802">
    <property type="entry name" value="MarR_2"/>
    <property type="match status" value="1"/>
</dbReference>
<sequence length="122" mass="13345">MCADMVEATRQTSVDALQRIRETRELVARISPAIRRGGLSLEAFLALSALQGASPRGLSMSELAKSTGATPPTLTRHIDTLAARSMVYREIDVRDRRSTVIHISKIGRAAISRIDEQLDAMV</sequence>
<feature type="domain" description="HTH marR-type" evidence="1">
    <location>
        <begin position="1"/>
        <end position="122"/>
    </location>
</feature>
<dbReference type="EMBL" id="FOGZ01000031">
    <property type="protein sequence ID" value="SES02109.1"/>
    <property type="molecule type" value="Genomic_DNA"/>
</dbReference>
<protein>
    <submittedName>
        <fullName evidence="2">MarR family protein</fullName>
    </submittedName>
</protein>
<dbReference type="Gene3D" id="1.10.10.10">
    <property type="entry name" value="Winged helix-like DNA-binding domain superfamily/Winged helix DNA-binding domain"/>
    <property type="match status" value="1"/>
</dbReference>
<dbReference type="InterPro" id="IPR036390">
    <property type="entry name" value="WH_DNA-bd_sf"/>
</dbReference>
<accession>A0A1H9TYB0</accession>
<dbReference type="GO" id="GO:0003700">
    <property type="term" value="F:DNA-binding transcription factor activity"/>
    <property type="evidence" value="ECO:0007669"/>
    <property type="project" value="InterPro"/>
</dbReference>
<dbReference type="RefSeq" id="WP_091971243.1">
    <property type="nucleotide sequence ID" value="NZ_FOGZ01000031.1"/>
</dbReference>
<keyword evidence="3" id="KW-1185">Reference proteome</keyword>
<dbReference type="InterPro" id="IPR039422">
    <property type="entry name" value="MarR/SlyA-like"/>
</dbReference>